<dbReference type="AlphaFoldDB" id="A0A2P2P1R3"/>
<evidence type="ECO:0000313" key="1">
    <source>
        <dbReference type="EMBL" id="MBX48609.1"/>
    </source>
</evidence>
<proteinExistence type="predicted"/>
<dbReference type="EMBL" id="GGEC01068125">
    <property type="protein sequence ID" value="MBX48609.1"/>
    <property type="molecule type" value="Transcribed_RNA"/>
</dbReference>
<reference evidence="1" key="1">
    <citation type="submission" date="2018-02" db="EMBL/GenBank/DDBJ databases">
        <title>Rhizophora mucronata_Transcriptome.</title>
        <authorList>
            <person name="Meera S.P."/>
            <person name="Sreeshan A."/>
            <person name="Augustine A."/>
        </authorList>
    </citation>
    <scope>NUCLEOTIDE SEQUENCE</scope>
    <source>
        <tissue evidence="1">Leaf</tissue>
    </source>
</reference>
<accession>A0A2P2P1R3</accession>
<organism evidence="1">
    <name type="scientific">Rhizophora mucronata</name>
    <name type="common">Asiatic mangrove</name>
    <dbReference type="NCBI Taxonomy" id="61149"/>
    <lineage>
        <taxon>Eukaryota</taxon>
        <taxon>Viridiplantae</taxon>
        <taxon>Streptophyta</taxon>
        <taxon>Embryophyta</taxon>
        <taxon>Tracheophyta</taxon>
        <taxon>Spermatophyta</taxon>
        <taxon>Magnoliopsida</taxon>
        <taxon>eudicotyledons</taxon>
        <taxon>Gunneridae</taxon>
        <taxon>Pentapetalae</taxon>
        <taxon>rosids</taxon>
        <taxon>fabids</taxon>
        <taxon>Malpighiales</taxon>
        <taxon>Rhizophoraceae</taxon>
        <taxon>Rhizophora</taxon>
    </lineage>
</organism>
<protein>
    <submittedName>
        <fullName evidence="1">Uncharacterized protein</fullName>
    </submittedName>
</protein>
<name>A0A2P2P1R3_RHIMU</name>
<sequence length="56" mass="6615">MRGSLPELLHHHHRPLLKPSCCMPLVLERSCYSLPMQSKIYSYMEPKELHVVLTFH</sequence>